<dbReference type="RefSeq" id="WP_205121206.1">
    <property type="nucleotide sequence ID" value="NZ_JAFBCM010000001.1"/>
</dbReference>
<reference evidence="2" key="1">
    <citation type="journal article" date="2019" name="Int. J. Syst. Evol. Microbiol.">
        <title>The Global Catalogue of Microorganisms (GCM) 10K type strain sequencing project: providing services to taxonomists for standard genome sequencing and annotation.</title>
        <authorList>
            <consortium name="The Broad Institute Genomics Platform"/>
            <consortium name="The Broad Institute Genome Sequencing Center for Infectious Disease"/>
            <person name="Wu L."/>
            <person name="Ma J."/>
        </authorList>
    </citation>
    <scope>NUCLEOTIDE SEQUENCE [LARGE SCALE GENOMIC DNA]</scope>
    <source>
        <strain evidence="2">CGMCC 4.7241</strain>
    </source>
</reference>
<dbReference type="Gene3D" id="3.20.20.80">
    <property type="entry name" value="Glycosidases"/>
    <property type="match status" value="1"/>
</dbReference>
<dbReference type="Proteomes" id="UP001595699">
    <property type="component" value="Unassembled WGS sequence"/>
</dbReference>
<organism evidence="1 2">
    <name type="scientific">Tenggerimyces flavus</name>
    <dbReference type="NCBI Taxonomy" id="1708749"/>
    <lineage>
        <taxon>Bacteria</taxon>
        <taxon>Bacillati</taxon>
        <taxon>Actinomycetota</taxon>
        <taxon>Actinomycetes</taxon>
        <taxon>Propionibacteriales</taxon>
        <taxon>Nocardioidaceae</taxon>
        <taxon>Tenggerimyces</taxon>
    </lineage>
</organism>
<gene>
    <name evidence="1" type="ORF">ACFOUW_31585</name>
</gene>
<name>A0ABV7YKB6_9ACTN</name>
<dbReference type="SUPFAM" id="SSF51445">
    <property type="entry name" value="(Trans)glycosidases"/>
    <property type="match status" value="1"/>
</dbReference>
<protein>
    <submittedName>
        <fullName evidence="1">Uncharacterized protein</fullName>
    </submittedName>
</protein>
<proteinExistence type="predicted"/>
<accession>A0ABV7YKB6</accession>
<comment type="caution">
    <text evidence="1">The sequence shown here is derived from an EMBL/GenBank/DDBJ whole genome shotgun (WGS) entry which is preliminary data.</text>
</comment>
<sequence length="538" mass="58315">MKSAGILSDSAVRAPSGSSYLAAGDEPFSVCGFAAPKVEGLTGDGMRRLADAGVTTVRIWSDFHEAGEVDAEGLRALRTAAERFGLRVLVVLFSPSHLTDIYEPRSRFDLGLTVFNGTCATPTDVLTSPAAMELLVRRCREVVAAFEDSPALLGWEVVNQCENLYQVGFGELASFVARLTERVRAEDRRIGATRLVTASSVNPIPPDWLLGLAELDFVAFHPYAESIEFPVNRIDGALHVGNAIAYCLDRLPDLRPVQDTESGIIGQFYDPGLPRPDQAFRAELLHNLRWAHYASGGAGSGLHIPVNDEGFSARRRVPLSRLRWTPTSAELVDLRGLQRIWALAPGRGAVRNLATDLKVGSDSVFAFASATRDRMVGWLLRDTRRADLAADIERALAAGPTRPGNLDLRLHAVDCWRAGLQAADQAIDPYNYSCRRGISLLLRNGNAVDRACAAVDEAIDHLSVTTRRLRPDLLTATGPACDPVELEVSGLPYGRCELSWYDDAAGTLIGTAEVTGPVARVLSPPFERHLAFLIRAAG</sequence>
<evidence type="ECO:0000313" key="2">
    <source>
        <dbReference type="Proteomes" id="UP001595699"/>
    </source>
</evidence>
<keyword evidence="2" id="KW-1185">Reference proteome</keyword>
<dbReference type="InterPro" id="IPR017853">
    <property type="entry name" value="GH"/>
</dbReference>
<dbReference type="EMBL" id="JBHRZH010000037">
    <property type="protein sequence ID" value="MFC3765412.1"/>
    <property type="molecule type" value="Genomic_DNA"/>
</dbReference>
<evidence type="ECO:0000313" key="1">
    <source>
        <dbReference type="EMBL" id="MFC3765412.1"/>
    </source>
</evidence>